<name>A0ACB8Y3Z8_ARCLA</name>
<protein>
    <submittedName>
        <fullName evidence="1">Uncharacterized protein</fullName>
    </submittedName>
</protein>
<accession>A0ACB8Y3Z8</accession>
<dbReference type="Proteomes" id="UP001055879">
    <property type="component" value="Linkage Group LG14"/>
</dbReference>
<comment type="caution">
    <text evidence="1">The sequence shown here is derived from an EMBL/GenBank/DDBJ whole genome shotgun (WGS) entry which is preliminary data.</text>
</comment>
<evidence type="ECO:0000313" key="1">
    <source>
        <dbReference type="EMBL" id="KAI3677968.1"/>
    </source>
</evidence>
<keyword evidence="2" id="KW-1185">Reference proteome</keyword>
<sequence>MAASKSGGRMDYWRDYFRSSNGDLFETIEKAIIVAASDYPKEFRIRRDGIAQTLFSCKLIKCSGCHKLELGFTADDEQHDDDDDDDHHQKEVNVGHNNNNQVSNYSYGVAEALTDEIEEESQMFGEVMRIKEIVNNHHDESESVLYNSLRKLQLMALSVETLKATEIGKSINVLRKHVSKDVSHIAKTLIEAWKDMVDQWVMATEKAAAVSEATPESLNPSVLDEEEEGLPSPPLDDLAFFYPQTSLELSEFFDGMDEYGNPGNNGRTEKQSAPKHKQQKPTNVPVMVRKNEPDSDVMKMKKSQATVVKPIKPSVAESAPGRRIKLNMERKLQTEPKRPHQSNTRATGEATAQDKFEAAKRKLQERYQQAEKAKKQRTIQVMELHDLPKPKQQQGFPVRNQHNVRPGSNHNRHR</sequence>
<reference evidence="1 2" key="2">
    <citation type="journal article" date="2022" name="Mol. Ecol. Resour.">
        <title>The genomes of chicory, endive, great burdock and yacon provide insights into Asteraceae paleo-polyploidization history and plant inulin production.</title>
        <authorList>
            <person name="Fan W."/>
            <person name="Wang S."/>
            <person name="Wang H."/>
            <person name="Wang A."/>
            <person name="Jiang F."/>
            <person name="Liu H."/>
            <person name="Zhao H."/>
            <person name="Xu D."/>
            <person name="Zhang Y."/>
        </authorList>
    </citation>
    <scope>NUCLEOTIDE SEQUENCE [LARGE SCALE GENOMIC DNA]</scope>
    <source>
        <strain evidence="2">cv. Niubang</strain>
    </source>
</reference>
<organism evidence="1 2">
    <name type="scientific">Arctium lappa</name>
    <name type="common">Greater burdock</name>
    <name type="synonym">Lappa major</name>
    <dbReference type="NCBI Taxonomy" id="4217"/>
    <lineage>
        <taxon>Eukaryota</taxon>
        <taxon>Viridiplantae</taxon>
        <taxon>Streptophyta</taxon>
        <taxon>Embryophyta</taxon>
        <taxon>Tracheophyta</taxon>
        <taxon>Spermatophyta</taxon>
        <taxon>Magnoliopsida</taxon>
        <taxon>eudicotyledons</taxon>
        <taxon>Gunneridae</taxon>
        <taxon>Pentapetalae</taxon>
        <taxon>asterids</taxon>
        <taxon>campanulids</taxon>
        <taxon>Asterales</taxon>
        <taxon>Asteraceae</taxon>
        <taxon>Carduoideae</taxon>
        <taxon>Cardueae</taxon>
        <taxon>Arctiinae</taxon>
        <taxon>Arctium</taxon>
    </lineage>
</organism>
<reference evidence="2" key="1">
    <citation type="journal article" date="2022" name="Mol. Ecol. Resour.">
        <title>The genomes of chicory, endive, great burdock and yacon provide insights into Asteraceae palaeo-polyploidization history and plant inulin production.</title>
        <authorList>
            <person name="Fan W."/>
            <person name="Wang S."/>
            <person name="Wang H."/>
            <person name="Wang A."/>
            <person name="Jiang F."/>
            <person name="Liu H."/>
            <person name="Zhao H."/>
            <person name="Xu D."/>
            <person name="Zhang Y."/>
        </authorList>
    </citation>
    <scope>NUCLEOTIDE SEQUENCE [LARGE SCALE GENOMIC DNA]</scope>
    <source>
        <strain evidence="2">cv. Niubang</strain>
    </source>
</reference>
<evidence type="ECO:0000313" key="2">
    <source>
        <dbReference type="Proteomes" id="UP001055879"/>
    </source>
</evidence>
<dbReference type="EMBL" id="CM042060">
    <property type="protein sequence ID" value="KAI3677968.1"/>
    <property type="molecule type" value="Genomic_DNA"/>
</dbReference>
<proteinExistence type="predicted"/>
<gene>
    <name evidence="1" type="ORF">L6452_37242</name>
</gene>